<organism evidence="1">
    <name type="scientific">viral metagenome</name>
    <dbReference type="NCBI Taxonomy" id="1070528"/>
    <lineage>
        <taxon>unclassified sequences</taxon>
        <taxon>metagenomes</taxon>
        <taxon>organismal metagenomes</taxon>
    </lineage>
</organism>
<sequence>MESNENWKTIKAWLEKWHGLYITNRQVGKTRALIEILHDNPKSIVFCMNWRSCENIMDSAEKIYGSDFRQELHNDRRVFSTKGQFTGRGHKKYDLYVDEFFVCMANLPDNYMKYFKGAVSSMEFPIITCRHESEYDPNDFKTVLGDLRYRLEHSLDFPIKVVN</sequence>
<evidence type="ECO:0000313" key="1">
    <source>
        <dbReference type="EMBL" id="QJI01392.1"/>
    </source>
</evidence>
<dbReference type="AlphaFoldDB" id="A0A6M3XU55"/>
<dbReference type="EMBL" id="MT144920">
    <property type="protein sequence ID" value="QJI01392.1"/>
    <property type="molecule type" value="Genomic_DNA"/>
</dbReference>
<protein>
    <submittedName>
        <fullName evidence="1">Uncharacterized protein</fullName>
    </submittedName>
</protein>
<gene>
    <name evidence="1" type="ORF">TM448B02504_0004</name>
</gene>
<proteinExistence type="predicted"/>
<name>A0A6M3XU55_9ZZZZ</name>
<accession>A0A6M3XU55</accession>
<reference evidence="1" key="1">
    <citation type="submission" date="2020-03" db="EMBL/GenBank/DDBJ databases">
        <title>The deep terrestrial virosphere.</title>
        <authorList>
            <person name="Holmfeldt K."/>
            <person name="Nilsson E."/>
            <person name="Simone D."/>
            <person name="Lopez-Fernandez M."/>
            <person name="Wu X."/>
            <person name="de Brujin I."/>
            <person name="Lundin D."/>
            <person name="Andersson A."/>
            <person name="Bertilsson S."/>
            <person name="Dopson M."/>
        </authorList>
    </citation>
    <scope>NUCLEOTIDE SEQUENCE</scope>
    <source>
        <strain evidence="1">TM448B02504</strain>
    </source>
</reference>